<comment type="caution">
    <text evidence="1">The sequence shown here is derived from an EMBL/GenBank/DDBJ whole genome shotgun (WGS) entry which is preliminary data.</text>
</comment>
<organism evidence="1 2">
    <name type="scientific">Candidatus Erwinia dacicola</name>
    <dbReference type="NCBI Taxonomy" id="252393"/>
    <lineage>
        <taxon>Bacteria</taxon>
        <taxon>Pseudomonadati</taxon>
        <taxon>Pseudomonadota</taxon>
        <taxon>Gammaproteobacteria</taxon>
        <taxon>Enterobacterales</taxon>
        <taxon>Erwiniaceae</taxon>
        <taxon>Erwinia</taxon>
    </lineage>
</organism>
<protein>
    <submittedName>
        <fullName evidence="1">PTS system, N-acetylglucosamine-specific enzyme IIABC domain protein</fullName>
    </submittedName>
</protein>
<dbReference type="EMBL" id="LJAM02000251">
    <property type="protein sequence ID" value="RAP70842.1"/>
    <property type="molecule type" value="Genomic_DNA"/>
</dbReference>
<sequence length="51" mass="5563">MLEMDLEFLNANACWMVSPVVVSNIDDFAGIMLLAGETVVAGETRLYEING</sequence>
<proteinExistence type="predicted"/>
<name>A0A328TN59_9GAMM</name>
<gene>
    <name evidence="1" type="ORF">ACZ87_02352</name>
</gene>
<keyword evidence="2" id="KW-1185">Reference proteome</keyword>
<dbReference type="AlphaFoldDB" id="A0A328TN59"/>
<dbReference type="Proteomes" id="UP000244334">
    <property type="component" value="Unassembled WGS sequence"/>
</dbReference>
<evidence type="ECO:0000313" key="2">
    <source>
        <dbReference type="Proteomes" id="UP000244334"/>
    </source>
</evidence>
<dbReference type="SUPFAM" id="SSF51261">
    <property type="entry name" value="Duplicated hybrid motif"/>
    <property type="match status" value="1"/>
</dbReference>
<dbReference type="InterPro" id="IPR011055">
    <property type="entry name" value="Dup_hybrid_motif"/>
</dbReference>
<accession>A0A328TN59</accession>
<evidence type="ECO:0000313" key="1">
    <source>
        <dbReference type="EMBL" id="RAP70842.1"/>
    </source>
</evidence>
<reference evidence="1" key="1">
    <citation type="submission" date="2018-04" db="EMBL/GenBank/DDBJ databases">
        <title>Genomes of the Obligate Erwinia dacicola and Facultative Enterobacter sp. OLF Endosymbionts of the Olive Fruit fly, Bactrocera oleae.</title>
        <authorList>
            <person name="Estes A.M."/>
            <person name="Hearn D.J."/>
            <person name="Agarwal S."/>
            <person name="Pierson E.A."/>
            <person name="Dunning-Hotopp J.C."/>
        </authorList>
    </citation>
    <scope>NUCLEOTIDE SEQUENCE [LARGE SCALE GENOMIC DNA]</scope>
    <source>
        <strain evidence="1">Oroville</strain>
    </source>
</reference>